<proteinExistence type="predicted"/>
<protein>
    <submittedName>
        <fullName evidence="1">Uncharacterized protein</fullName>
    </submittedName>
</protein>
<accession>A0ABN9CD86</accession>
<reference evidence="1" key="1">
    <citation type="submission" date="2023-05" db="EMBL/GenBank/DDBJ databases">
        <authorList>
            <person name="Stuckert A."/>
        </authorList>
    </citation>
    <scope>NUCLEOTIDE SEQUENCE</scope>
</reference>
<dbReference type="Proteomes" id="UP001162483">
    <property type="component" value="Unassembled WGS sequence"/>
</dbReference>
<dbReference type="EMBL" id="CATNWA010009418">
    <property type="protein sequence ID" value="CAI9557995.1"/>
    <property type="molecule type" value="Genomic_DNA"/>
</dbReference>
<gene>
    <name evidence="1" type="ORF">SPARVUS_LOCUS4832748</name>
</gene>
<sequence length="66" mass="7530">MIKRSWTEVSLLHTERAQEKGMLVLGRRGIVTRLGCQVCWSKEKDGGLGFGEMSPDVRSRRVREVI</sequence>
<evidence type="ECO:0000313" key="2">
    <source>
        <dbReference type="Proteomes" id="UP001162483"/>
    </source>
</evidence>
<comment type="caution">
    <text evidence="1">The sequence shown here is derived from an EMBL/GenBank/DDBJ whole genome shotgun (WGS) entry which is preliminary data.</text>
</comment>
<keyword evidence="2" id="KW-1185">Reference proteome</keyword>
<evidence type="ECO:0000313" key="1">
    <source>
        <dbReference type="EMBL" id="CAI9557995.1"/>
    </source>
</evidence>
<name>A0ABN9CD86_9NEOB</name>
<organism evidence="1 2">
    <name type="scientific">Staurois parvus</name>
    <dbReference type="NCBI Taxonomy" id="386267"/>
    <lineage>
        <taxon>Eukaryota</taxon>
        <taxon>Metazoa</taxon>
        <taxon>Chordata</taxon>
        <taxon>Craniata</taxon>
        <taxon>Vertebrata</taxon>
        <taxon>Euteleostomi</taxon>
        <taxon>Amphibia</taxon>
        <taxon>Batrachia</taxon>
        <taxon>Anura</taxon>
        <taxon>Neobatrachia</taxon>
        <taxon>Ranoidea</taxon>
        <taxon>Ranidae</taxon>
        <taxon>Staurois</taxon>
    </lineage>
</organism>